<dbReference type="GO" id="GO:0003700">
    <property type="term" value="F:DNA-binding transcription factor activity"/>
    <property type="evidence" value="ECO:0007669"/>
    <property type="project" value="InterPro"/>
</dbReference>
<dbReference type="InterPro" id="IPR000847">
    <property type="entry name" value="LysR_HTH_N"/>
</dbReference>
<evidence type="ECO:0000313" key="6">
    <source>
        <dbReference type="EMBL" id="KAB1654791.1"/>
    </source>
</evidence>
<dbReference type="InterPro" id="IPR005119">
    <property type="entry name" value="LysR_subst-bd"/>
</dbReference>
<dbReference type="Pfam" id="PF00126">
    <property type="entry name" value="HTH_1"/>
    <property type="match status" value="1"/>
</dbReference>
<dbReference type="InterPro" id="IPR050176">
    <property type="entry name" value="LTTR"/>
</dbReference>
<dbReference type="Gene3D" id="3.40.190.10">
    <property type="entry name" value="Periplasmic binding protein-like II"/>
    <property type="match status" value="2"/>
</dbReference>
<dbReference type="FunFam" id="1.10.10.10:FF:000001">
    <property type="entry name" value="LysR family transcriptional regulator"/>
    <property type="match status" value="1"/>
</dbReference>
<keyword evidence="3" id="KW-0238">DNA-binding</keyword>
<dbReference type="PANTHER" id="PTHR30579">
    <property type="entry name" value="TRANSCRIPTIONAL REGULATOR"/>
    <property type="match status" value="1"/>
</dbReference>
<evidence type="ECO:0000256" key="1">
    <source>
        <dbReference type="ARBA" id="ARBA00009437"/>
    </source>
</evidence>
<evidence type="ECO:0000313" key="7">
    <source>
        <dbReference type="Proteomes" id="UP000467240"/>
    </source>
</evidence>
<dbReference type="PROSITE" id="PS50931">
    <property type="entry name" value="HTH_LYSR"/>
    <property type="match status" value="1"/>
</dbReference>
<gene>
    <name evidence="6" type="ORF">F8O01_12880</name>
</gene>
<evidence type="ECO:0000256" key="4">
    <source>
        <dbReference type="ARBA" id="ARBA00023163"/>
    </source>
</evidence>
<dbReference type="PANTHER" id="PTHR30579:SF7">
    <property type="entry name" value="HTH-TYPE TRANSCRIPTIONAL REGULATOR LRHA-RELATED"/>
    <property type="match status" value="1"/>
</dbReference>
<dbReference type="Gene3D" id="1.10.10.10">
    <property type="entry name" value="Winged helix-like DNA-binding domain superfamily/Winged helix DNA-binding domain"/>
    <property type="match status" value="1"/>
</dbReference>
<dbReference type="InterPro" id="IPR036388">
    <property type="entry name" value="WH-like_DNA-bd_sf"/>
</dbReference>
<name>A0A7J5BPH2_9MICO</name>
<dbReference type="EMBL" id="WBJZ01000017">
    <property type="protein sequence ID" value="KAB1654791.1"/>
    <property type="molecule type" value="Genomic_DNA"/>
</dbReference>
<proteinExistence type="inferred from homology"/>
<organism evidence="6 7">
    <name type="scientific">Pseudoclavibacter chungangensis</name>
    <dbReference type="NCBI Taxonomy" id="587635"/>
    <lineage>
        <taxon>Bacteria</taxon>
        <taxon>Bacillati</taxon>
        <taxon>Actinomycetota</taxon>
        <taxon>Actinomycetes</taxon>
        <taxon>Micrococcales</taxon>
        <taxon>Microbacteriaceae</taxon>
        <taxon>Pseudoclavibacter</taxon>
    </lineage>
</organism>
<sequence>MNQVLGVTQLRSFVAIADRGGFGRAADALFISQPTVSQHVRQLEGVIGRALVRREGRRAVFTDAGDRLLAEARAILQQHDDALRRLGTLEDAAPVVVGASGALVDELSHGLRPALAEALPGRGLRFRIGRSAAIATELARGTVDVAVLVGFGGDVPGRPAGRLALDWFSAGDPDGDLDDEVPLVACSEPCGIRRRATELLHARGTHVRLAAEAANHEGVVAAARAGLGVGALPFSGVPRGLRPVAGLPSLGTIGVYVAGRPGIDERVLGAMHDEVGTLVAAGAVRAVALAP</sequence>
<reference evidence="6 7" key="1">
    <citation type="submission" date="2019-09" db="EMBL/GenBank/DDBJ databases">
        <title>Phylogeny of genus Pseudoclavibacter and closely related genus.</title>
        <authorList>
            <person name="Li Y."/>
        </authorList>
    </citation>
    <scope>NUCLEOTIDE SEQUENCE [LARGE SCALE GENOMIC DNA]</scope>
    <source>
        <strain evidence="6 7">DSM 23821</strain>
    </source>
</reference>
<protein>
    <submittedName>
        <fullName evidence="6">LysR family transcriptional regulator</fullName>
    </submittedName>
</protein>
<dbReference type="InterPro" id="IPR036390">
    <property type="entry name" value="WH_DNA-bd_sf"/>
</dbReference>
<comment type="caution">
    <text evidence="6">The sequence shown here is derived from an EMBL/GenBank/DDBJ whole genome shotgun (WGS) entry which is preliminary data.</text>
</comment>
<dbReference type="Pfam" id="PF03466">
    <property type="entry name" value="LysR_substrate"/>
    <property type="match status" value="1"/>
</dbReference>
<dbReference type="PRINTS" id="PR00039">
    <property type="entry name" value="HTHLYSR"/>
</dbReference>
<dbReference type="Proteomes" id="UP000467240">
    <property type="component" value="Unassembled WGS sequence"/>
</dbReference>
<evidence type="ECO:0000256" key="3">
    <source>
        <dbReference type="ARBA" id="ARBA00023125"/>
    </source>
</evidence>
<dbReference type="AlphaFoldDB" id="A0A7J5BPH2"/>
<evidence type="ECO:0000256" key="2">
    <source>
        <dbReference type="ARBA" id="ARBA00023015"/>
    </source>
</evidence>
<dbReference type="SUPFAM" id="SSF46785">
    <property type="entry name" value="Winged helix' DNA-binding domain"/>
    <property type="match status" value="1"/>
</dbReference>
<evidence type="ECO:0000259" key="5">
    <source>
        <dbReference type="PROSITE" id="PS50931"/>
    </source>
</evidence>
<keyword evidence="7" id="KW-1185">Reference proteome</keyword>
<feature type="domain" description="HTH lysR-type" evidence="5">
    <location>
        <begin position="5"/>
        <end position="62"/>
    </location>
</feature>
<dbReference type="OrthoDB" id="9789529at2"/>
<accession>A0A7J5BPH2</accession>
<comment type="similarity">
    <text evidence="1">Belongs to the LysR transcriptional regulatory family.</text>
</comment>
<dbReference type="RefSeq" id="WP_158041367.1">
    <property type="nucleotide sequence ID" value="NZ_JACCFV010000001.1"/>
</dbReference>
<dbReference type="SUPFAM" id="SSF53850">
    <property type="entry name" value="Periplasmic binding protein-like II"/>
    <property type="match status" value="1"/>
</dbReference>
<keyword evidence="2" id="KW-0805">Transcription regulation</keyword>
<keyword evidence="4" id="KW-0804">Transcription</keyword>
<dbReference type="GO" id="GO:0003677">
    <property type="term" value="F:DNA binding"/>
    <property type="evidence" value="ECO:0007669"/>
    <property type="project" value="UniProtKB-KW"/>
</dbReference>